<evidence type="ECO:0000256" key="3">
    <source>
        <dbReference type="ARBA" id="ARBA00022448"/>
    </source>
</evidence>
<dbReference type="RefSeq" id="WP_390200264.1">
    <property type="nucleotide sequence ID" value="NZ_JBHSDV010000005.1"/>
</dbReference>
<feature type="transmembrane region" description="Helical" evidence="8">
    <location>
        <begin position="116"/>
        <end position="137"/>
    </location>
</feature>
<evidence type="ECO:0000256" key="2">
    <source>
        <dbReference type="ARBA" id="ARBA00007935"/>
    </source>
</evidence>
<dbReference type="InterPro" id="IPR000522">
    <property type="entry name" value="ABC_transptr_permease_BtuC"/>
</dbReference>
<evidence type="ECO:0000256" key="7">
    <source>
        <dbReference type="ARBA" id="ARBA00023136"/>
    </source>
</evidence>
<comment type="similarity">
    <text evidence="2">Belongs to the binding-protein-dependent transport system permease family. FecCD subfamily.</text>
</comment>
<dbReference type="Gene3D" id="1.10.3470.10">
    <property type="entry name" value="ABC transporter involved in vitamin B12 uptake, BtuC"/>
    <property type="match status" value="1"/>
</dbReference>
<feature type="transmembrane region" description="Helical" evidence="8">
    <location>
        <begin position="306"/>
        <end position="324"/>
    </location>
</feature>
<keyword evidence="7 8" id="KW-0472">Membrane</keyword>
<dbReference type="InterPro" id="IPR037294">
    <property type="entry name" value="ABC_BtuC-like"/>
</dbReference>
<feature type="transmembrane region" description="Helical" evidence="8">
    <location>
        <begin position="149"/>
        <end position="171"/>
    </location>
</feature>
<dbReference type="Proteomes" id="UP001595880">
    <property type="component" value="Unassembled WGS sequence"/>
</dbReference>
<dbReference type="CDD" id="cd06550">
    <property type="entry name" value="TM_ABC_iron-siderophores_like"/>
    <property type="match status" value="1"/>
</dbReference>
<reference evidence="10" key="1">
    <citation type="journal article" date="2019" name="Int. J. Syst. Evol. Microbiol.">
        <title>The Global Catalogue of Microorganisms (GCM) 10K type strain sequencing project: providing services to taxonomists for standard genome sequencing and annotation.</title>
        <authorList>
            <consortium name="The Broad Institute Genomics Platform"/>
            <consortium name="The Broad Institute Genome Sequencing Center for Infectious Disease"/>
            <person name="Wu L."/>
            <person name="Ma J."/>
        </authorList>
    </citation>
    <scope>NUCLEOTIDE SEQUENCE [LARGE SCALE GENOMIC DNA]</scope>
    <source>
        <strain evidence="10">KACC 14058</strain>
    </source>
</reference>
<evidence type="ECO:0000256" key="1">
    <source>
        <dbReference type="ARBA" id="ARBA00004651"/>
    </source>
</evidence>
<evidence type="ECO:0000256" key="6">
    <source>
        <dbReference type="ARBA" id="ARBA00022989"/>
    </source>
</evidence>
<sequence>MTRNKFFIVKLLAFTILLLFVAVLALVLGAKDTSIKEVWLAITSTTTTDTITILREIRLPRIVGALLVGAALAVSGAIMQGVTRNPLADPGILGVSAGASVALALTMALLPSANYFVIMILCFLGASIGTFIVVGISSLSSTQFSPLKIVLAGSAVSAFLFAIADGVSIYYKISKDVSMWTAGGFIGANWSQLKIIGPAILVGIIIALFLARSLSLLSLNEDVAIGLGQNVVFMKLVLFLIISLLAGASVALAGNLAFVGLMIPHIVRSIVGQDYRYILPMSVIIGAIFMVFCEMLGRTLNAPYETSLTAIVSVLGLPFFLYIVRKGVKGL</sequence>
<feature type="transmembrane region" description="Helical" evidence="8">
    <location>
        <begin position="191"/>
        <end position="211"/>
    </location>
</feature>
<feature type="transmembrane region" description="Helical" evidence="8">
    <location>
        <begin position="278"/>
        <end position="300"/>
    </location>
</feature>
<evidence type="ECO:0000256" key="4">
    <source>
        <dbReference type="ARBA" id="ARBA00022475"/>
    </source>
</evidence>
<keyword evidence="3" id="KW-0813">Transport</keyword>
<evidence type="ECO:0000313" key="9">
    <source>
        <dbReference type="EMBL" id="MFC4388902.1"/>
    </source>
</evidence>
<protein>
    <submittedName>
        <fullName evidence="9">FecCD family ABC transporter permease</fullName>
    </submittedName>
</protein>
<dbReference type="SUPFAM" id="SSF81345">
    <property type="entry name" value="ABC transporter involved in vitamin B12 uptake, BtuC"/>
    <property type="match status" value="1"/>
</dbReference>
<evidence type="ECO:0000313" key="10">
    <source>
        <dbReference type="Proteomes" id="UP001595880"/>
    </source>
</evidence>
<keyword evidence="6 8" id="KW-1133">Transmembrane helix</keyword>
<organism evidence="9 10">
    <name type="scientific">Gracilibacillus marinus</name>
    <dbReference type="NCBI Taxonomy" id="630535"/>
    <lineage>
        <taxon>Bacteria</taxon>
        <taxon>Bacillati</taxon>
        <taxon>Bacillota</taxon>
        <taxon>Bacilli</taxon>
        <taxon>Bacillales</taxon>
        <taxon>Bacillaceae</taxon>
        <taxon>Gracilibacillus</taxon>
    </lineage>
</organism>
<dbReference type="PANTHER" id="PTHR30472">
    <property type="entry name" value="FERRIC ENTEROBACTIN TRANSPORT SYSTEM PERMEASE PROTEIN"/>
    <property type="match status" value="1"/>
</dbReference>
<dbReference type="EMBL" id="JBHSDV010000005">
    <property type="protein sequence ID" value="MFC4388902.1"/>
    <property type="molecule type" value="Genomic_DNA"/>
</dbReference>
<keyword evidence="10" id="KW-1185">Reference proteome</keyword>
<feature type="transmembrane region" description="Helical" evidence="8">
    <location>
        <begin position="91"/>
        <end position="110"/>
    </location>
</feature>
<accession>A0ABV8VYC3</accession>
<evidence type="ECO:0000256" key="5">
    <source>
        <dbReference type="ARBA" id="ARBA00022692"/>
    </source>
</evidence>
<name>A0ABV8VYC3_9BACI</name>
<evidence type="ECO:0000256" key="8">
    <source>
        <dbReference type="SAM" id="Phobius"/>
    </source>
</evidence>
<keyword evidence="4" id="KW-1003">Cell membrane</keyword>
<gene>
    <name evidence="9" type="ORF">ACFOZ1_13955</name>
</gene>
<feature type="transmembrane region" description="Helical" evidence="8">
    <location>
        <begin position="62"/>
        <end position="79"/>
    </location>
</feature>
<proteinExistence type="inferred from homology"/>
<dbReference type="PANTHER" id="PTHR30472:SF65">
    <property type="entry name" value="SIDEROPHORE TRANSPORT SYSTEM PERMEASE PROTEIN YFIZ-RELATED"/>
    <property type="match status" value="1"/>
</dbReference>
<comment type="caution">
    <text evidence="9">The sequence shown here is derived from an EMBL/GenBank/DDBJ whole genome shotgun (WGS) entry which is preliminary data.</text>
</comment>
<comment type="subcellular location">
    <subcellularLocation>
        <location evidence="1">Cell membrane</location>
        <topology evidence="1">Multi-pass membrane protein</topology>
    </subcellularLocation>
</comment>
<dbReference type="Pfam" id="PF01032">
    <property type="entry name" value="FecCD"/>
    <property type="match status" value="1"/>
</dbReference>
<keyword evidence="5 8" id="KW-0812">Transmembrane</keyword>